<feature type="transmembrane region" description="Helical" evidence="8">
    <location>
        <begin position="139"/>
        <end position="157"/>
    </location>
</feature>
<evidence type="ECO:0000313" key="9">
    <source>
        <dbReference type="EMBL" id="ADL13426.1"/>
    </source>
</evidence>
<reference evidence="9 10" key="1">
    <citation type="journal article" date="2010" name="Stand. Genomic Sci.">
        <title>Complete genome sequence of Acetohalobium arabaticum type strain (Z-7288).</title>
        <authorList>
            <person name="Sikorski J."/>
            <person name="Lapidus A."/>
            <person name="Chertkov O."/>
            <person name="Lucas S."/>
            <person name="Copeland A."/>
            <person name="Glavina Del Rio T."/>
            <person name="Nolan M."/>
            <person name="Tice H."/>
            <person name="Cheng J.F."/>
            <person name="Han C."/>
            <person name="Brambilla E."/>
            <person name="Pitluck S."/>
            <person name="Liolios K."/>
            <person name="Ivanova N."/>
            <person name="Mavromatis K."/>
            <person name="Mikhailova N."/>
            <person name="Pati A."/>
            <person name="Bruce D."/>
            <person name="Detter C."/>
            <person name="Tapia R."/>
            <person name="Goodwin L."/>
            <person name="Chen A."/>
            <person name="Palaniappan K."/>
            <person name="Land M."/>
            <person name="Hauser L."/>
            <person name="Chang Y.J."/>
            <person name="Jeffries C.D."/>
            <person name="Rohde M."/>
            <person name="Goker M."/>
            <person name="Spring S."/>
            <person name="Woyke T."/>
            <person name="Bristow J."/>
            <person name="Eisen J.A."/>
            <person name="Markowitz V."/>
            <person name="Hugenholtz P."/>
            <person name="Kyrpides N.C."/>
            <person name="Klenk H.P."/>
        </authorList>
    </citation>
    <scope>NUCLEOTIDE SEQUENCE [LARGE SCALE GENOMIC DNA]</scope>
    <source>
        <strain evidence="10">ATCC 49924 / DSM 5501 / Z-7288</strain>
    </source>
</reference>
<evidence type="ECO:0000313" key="10">
    <source>
        <dbReference type="Proteomes" id="UP000001661"/>
    </source>
</evidence>
<dbReference type="Pfam" id="PF02447">
    <property type="entry name" value="GntP_permease"/>
    <property type="match status" value="1"/>
</dbReference>
<keyword evidence="6 8" id="KW-0472">Membrane</keyword>
<feature type="transmembrane region" description="Helical" evidence="8">
    <location>
        <begin position="310"/>
        <end position="336"/>
    </location>
</feature>
<feature type="transmembrane region" description="Helical" evidence="8">
    <location>
        <begin position="24"/>
        <end position="41"/>
    </location>
</feature>
<keyword evidence="4 8" id="KW-0812">Transmembrane</keyword>
<dbReference type="OrthoDB" id="9787129at2"/>
<feature type="transmembrane region" description="Helical" evidence="8">
    <location>
        <begin position="230"/>
        <end position="248"/>
    </location>
</feature>
<evidence type="ECO:0000256" key="1">
    <source>
        <dbReference type="ARBA" id="ARBA00004651"/>
    </source>
</evidence>
<dbReference type="EMBL" id="CP002105">
    <property type="protein sequence ID" value="ADL13426.1"/>
    <property type="molecule type" value="Genomic_DNA"/>
</dbReference>
<dbReference type="NCBIfam" id="TIGR00791">
    <property type="entry name" value="gntP"/>
    <property type="match status" value="1"/>
</dbReference>
<feature type="transmembrane region" description="Helical" evidence="8">
    <location>
        <begin position="109"/>
        <end position="127"/>
    </location>
</feature>
<dbReference type="PANTHER" id="PTHR30354">
    <property type="entry name" value="GNT FAMILY GLUCONATE TRANSPORTER"/>
    <property type="match status" value="1"/>
</dbReference>
<accession>D9QSG3</accession>
<dbReference type="InterPro" id="IPR003474">
    <property type="entry name" value="Glcn_transporter"/>
</dbReference>
<name>D9QSG3_ACEAZ</name>
<keyword evidence="3" id="KW-1003">Cell membrane</keyword>
<evidence type="ECO:0000256" key="7">
    <source>
        <dbReference type="ARBA" id="ARBA00049663"/>
    </source>
</evidence>
<feature type="transmembrane region" description="Helical" evidence="8">
    <location>
        <begin position="177"/>
        <end position="199"/>
    </location>
</feature>
<dbReference type="KEGG" id="aar:Acear_1925"/>
<evidence type="ECO:0000256" key="8">
    <source>
        <dbReference type="SAM" id="Phobius"/>
    </source>
</evidence>
<keyword evidence="10" id="KW-1185">Reference proteome</keyword>
<feature type="transmembrane region" description="Helical" evidence="8">
    <location>
        <begin position="53"/>
        <end position="74"/>
    </location>
</feature>
<dbReference type="AlphaFoldDB" id="D9QSG3"/>
<proteinExistence type="inferred from homology"/>
<dbReference type="GO" id="GO:0005886">
    <property type="term" value="C:plasma membrane"/>
    <property type="evidence" value="ECO:0007669"/>
    <property type="project" value="UniProtKB-SubCell"/>
</dbReference>
<dbReference type="HOGENOM" id="CLU_027949_0_2_9"/>
<dbReference type="RefSeq" id="WP_013278871.1">
    <property type="nucleotide sequence ID" value="NC_014378.1"/>
</dbReference>
<evidence type="ECO:0000256" key="4">
    <source>
        <dbReference type="ARBA" id="ARBA00022692"/>
    </source>
</evidence>
<organism evidence="9 10">
    <name type="scientific">Acetohalobium arabaticum (strain ATCC 49924 / DSM 5501 / Z-7288)</name>
    <dbReference type="NCBI Taxonomy" id="574087"/>
    <lineage>
        <taxon>Bacteria</taxon>
        <taxon>Bacillati</taxon>
        <taxon>Bacillota</taxon>
        <taxon>Clostridia</taxon>
        <taxon>Halanaerobiales</taxon>
        <taxon>Halobacteroidaceae</taxon>
        <taxon>Acetohalobium</taxon>
    </lineage>
</organism>
<keyword evidence="5 8" id="KW-1133">Transmembrane helix</keyword>
<comment type="subcellular location">
    <subcellularLocation>
        <location evidence="1">Cell membrane</location>
        <topology evidence="1">Multi-pass membrane protein</topology>
    </subcellularLocation>
</comment>
<feature type="transmembrane region" description="Helical" evidence="8">
    <location>
        <begin position="268"/>
        <end position="289"/>
    </location>
</feature>
<comment type="similarity">
    <text evidence="7">Belongs to the GntP permease family.</text>
</comment>
<evidence type="ECO:0000256" key="2">
    <source>
        <dbReference type="ARBA" id="ARBA00022448"/>
    </source>
</evidence>
<feature type="transmembrane region" description="Helical" evidence="8">
    <location>
        <begin position="382"/>
        <end position="403"/>
    </location>
</feature>
<evidence type="ECO:0000256" key="6">
    <source>
        <dbReference type="ARBA" id="ARBA00023136"/>
    </source>
</evidence>
<gene>
    <name evidence="9" type="ordered locus">Acear_1925</name>
</gene>
<feature type="transmembrane region" description="Helical" evidence="8">
    <location>
        <begin position="342"/>
        <end position="370"/>
    </location>
</feature>
<feature type="transmembrane region" description="Helical" evidence="8">
    <location>
        <begin position="423"/>
        <end position="444"/>
    </location>
</feature>
<dbReference type="Proteomes" id="UP000001661">
    <property type="component" value="Chromosome"/>
</dbReference>
<dbReference type="GO" id="GO:0015128">
    <property type="term" value="F:gluconate transmembrane transporter activity"/>
    <property type="evidence" value="ECO:0007669"/>
    <property type="project" value="InterPro"/>
</dbReference>
<dbReference type="eggNOG" id="COG2610">
    <property type="taxonomic scope" value="Bacteria"/>
</dbReference>
<evidence type="ECO:0000256" key="5">
    <source>
        <dbReference type="ARBA" id="ARBA00022989"/>
    </source>
</evidence>
<sequence>MLLPLLAFVIGVFAIVFFVIRLKLPAFIGLTLSAFIVGIVTPEIPFAEVPAQIATIFGNTMTGIGIPILMASVVGKSLMDSGAAIRIVRGFLNVTGEEKSELSLLGSSYLLSIPVFFDNVFYLLAPLARAMKARTKIKYPLYIACISAGALVTHTLVPPTPGPLAMASNIGVDVGMVMIVGIIVAIPCSVVGGLVYGRWIDKRLDIPLRETMGSTKESLEQVANKPLEELPGLGVSLLPIILPVIFVGSDTITKAIGVSESVGGLTSFIGNPTFALTIAALIAASILAMQKGFSTEELAESLERSLESGGIIVAITAAGGAFGGILKAAGVGQAIAGGLSELGIPLIVSAWLITGLIKIAQGSTTVALLTTSSIMAPFASQLSCHPVYLITAIGTGGMMFSWFNDSGFWIINKVAGLNESETFKVWSFLNPVMSITGIIMTLIMSRLFPLI</sequence>
<evidence type="ECO:0000256" key="3">
    <source>
        <dbReference type="ARBA" id="ARBA00022475"/>
    </source>
</evidence>
<protein>
    <submittedName>
        <fullName evidence="9">Gluconate transporter</fullName>
    </submittedName>
</protein>
<dbReference type="STRING" id="574087.Acear_1925"/>
<dbReference type="PANTHER" id="PTHR30354:SF22">
    <property type="entry name" value="HIGH-AFFINITY GLUCONATE TRANSPORTER"/>
    <property type="match status" value="1"/>
</dbReference>
<keyword evidence="2" id="KW-0813">Transport</keyword>